<feature type="compositionally biased region" description="Acidic residues" evidence="2">
    <location>
        <begin position="416"/>
        <end position="430"/>
    </location>
</feature>
<dbReference type="PANTHER" id="PTHR13950:SF12">
    <property type="entry name" value="DMX-LIKE PROTEIN 1"/>
    <property type="match status" value="1"/>
</dbReference>
<dbReference type="InterPro" id="IPR036322">
    <property type="entry name" value="WD40_repeat_dom_sf"/>
</dbReference>
<feature type="repeat" description="WD" evidence="1">
    <location>
        <begin position="2824"/>
        <end position="2865"/>
    </location>
</feature>
<feature type="region of interest" description="Disordered" evidence="2">
    <location>
        <begin position="2250"/>
        <end position="2297"/>
    </location>
</feature>
<feature type="region of interest" description="Disordered" evidence="2">
    <location>
        <begin position="1799"/>
        <end position="1905"/>
    </location>
</feature>
<feature type="domain" description="RAVE complex protein Rav1 C-terminal" evidence="3">
    <location>
        <begin position="1065"/>
        <end position="1788"/>
    </location>
</feature>
<dbReference type="Ensembl" id="ENSSLUT00000046432.1">
    <property type="protein sequence ID" value="ENSSLUP00000045016.1"/>
    <property type="gene ID" value="ENSSLUG00000019890.1"/>
</dbReference>
<keyword evidence="5" id="KW-1185">Reference proteome</keyword>
<dbReference type="Gene3D" id="2.130.10.10">
    <property type="entry name" value="YVTN repeat-like/Quinoprotein amine dehydrogenase"/>
    <property type="match status" value="3"/>
</dbReference>
<protein>
    <submittedName>
        <fullName evidence="4">Dmx like 1</fullName>
    </submittedName>
</protein>
<dbReference type="GeneTree" id="ENSGT00390000000096"/>
<dbReference type="PANTHER" id="PTHR13950">
    <property type="entry name" value="RABCONNECTIN-RELATED"/>
    <property type="match status" value="1"/>
</dbReference>
<feature type="region of interest" description="Disordered" evidence="2">
    <location>
        <begin position="2331"/>
        <end position="2368"/>
    </location>
</feature>
<dbReference type="SUPFAM" id="SSF50978">
    <property type="entry name" value="WD40 repeat-like"/>
    <property type="match status" value="2"/>
</dbReference>
<proteinExistence type="predicted"/>
<evidence type="ECO:0000313" key="4">
    <source>
        <dbReference type="Ensembl" id="ENSSLUP00000045016.1"/>
    </source>
</evidence>
<reference evidence="4" key="2">
    <citation type="submission" date="2025-09" db="UniProtKB">
        <authorList>
            <consortium name="Ensembl"/>
        </authorList>
    </citation>
    <scope>IDENTIFICATION</scope>
</reference>
<feature type="compositionally biased region" description="Acidic residues" evidence="2">
    <location>
        <begin position="1876"/>
        <end position="1887"/>
    </location>
</feature>
<name>A0A8C9ZVF5_SANLU</name>
<feature type="compositionally biased region" description="Polar residues" evidence="2">
    <location>
        <begin position="1325"/>
        <end position="1334"/>
    </location>
</feature>
<accession>A0A8C9ZVF5</accession>
<evidence type="ECO:0000256" key="1">
    <source>
        <dbReference type="PROSITE-ProRule" id="PRU00221"/>
    </source>
</evidence>
<feature type="compositionally biased region" description="Low complexity" evidence="2">
    <location>
        <begin position="1839"/>
        <end position="1854"/>
    </location>
</feature>
<dbReference type="InterPro" id="IPR022033">
    <property type="entry name" value="Rav1p_C"/>
</dbReference>
<gene>
    <name evidence="4" type="primary">LOC116053943</name>
</gene>
<dbReference type="GO" id="GO:0007035">
    <property type="term" value="P:vacuolar acidification"/>
    <property type="evidence" value="ECO:0007669"/>
    <property type="project" value="TreeGrafter"/>
</dbReference>
<feature type="compositionally biased region" description="Basic and acidic residues" evidence="2">
    <location>
        <begin position="1864"/>
        <end position="1875"/>
    </location>
</feature>
<keyword evidence="1" id="KW-0853">WD repeat</keyword>
<dbReference type="PROSITE" id="PS50294">
    <property type="entry name" value="WD_REPEATS_REGION"/>
    <property type="match status" value="1"/>
</dbReference>
<dbReference type="Pfam" id="PF00400">
    <property type="entry name" value="WD40"/>
    <property type="match status" value="2"/>
</dbReference>
<reference evidence="4" key="1">
    <citation type="submission" date="2025-08" db="UniProtKB">
        <authorList>
            <consortium name="Ensembl"/>
        </authorList>
    </citation>
    <scope>IDENTIFICATION</scope>
</reference>
<organism evidence="4 5">
    <name type="scientific">Sander lucioperca</name>
    <name type="common">Pike-perch</name>
    <name type="synonym">Perca lucioperca</name>
    <dbReference type="NCBI Taxonomy" id="283035"/>
    <lineage>
        <taxon>Eukaryota</taxon>
        <taxon>Metazoa</taxon>
        <taxon>Chordata</taxon>
        <taxon>Craniata</taxon>
        <taxon>Vertebrata</taxon>
        <taxon>Euteleostomi</taxon>
        <taxon>Actinopterygii</taxon>
        <taxon>Neopterygii</taxon>
        <taxon>Teleostei</taxon>
        <taxon>Neoteleostei</taxon>
        <taxon>Acanthomorphata</taxon>
        <taxon>Eupercaria</taxon>
        <taxon>Perciformes</taxon>
        <taxon>Percoidei</taxon>
        <taxon>Percidae</taxon>
        <taxon>Luciopercinae</taxon>
        <taxon>Sander</taxon>
    </lineage>
</organism>
<feature type="compositionally biased region" description="Low complexity" evidence="2">
    <location>
        <begin position="1891"/>
        <end position="1901"/>
    </location>
</feature>
<dbReference type="InterPro" id="IPR015943">
    <property type="entry name" value="WD40/YVTN_repeat-like_dom_sf"/>
</dbReference>
<dbReference type="GO" id="GO:0043291">
    <property type="term" value="C:RAVE complex"/>
    <property type="evidence" value="ECO:0007669"/>
    <property type="project" value="TreeGrafter"/>
</dbReference>
<dbReference type="FunFam" id="2.130.10.10:FF:000093">
    <property type="entry name" value="DmX-like protein 1"/>
    <property type="match status" value="1"/>
</dbReference>
<dbReference type="Proteomes" id="UP000694568">
    <property type="component" value="Unplaced"/>
</dbReference>
<dbReference type="SMART" id="SM00320">
    <property type="entry name" value="WD40"/>
    <property type="match status" value="11"/>
</dbReference>
<feature type="region of interest" description="Disordered" evidence="2">
    <location>
        <begin position="411"/>
        <end position="439"/>
    </location>
</feature>
<evidence type="ECO:0000313" key="5">
    <source>
        <dbReference type="Proteomes" id="UP000694568"/>
    </source>
</evidence>
<dbReference type="InterPro" id="IPR052208">
    <property type="entry name" value="DmX-like/RAVE_component"/>
</dbReference>
<dbReference type="Pfam" id="PF12234">
    <property type="entry name" value="Rav1p_C"/>
    <property type="match status" value="1"/>
</dbReference>
<sequence length="2932" mass="324417">MNLHQVLTGAVNPGDNCFSVGSVNDVPFTAYASGCDVVILGSNFERLQIIPGAKHGNIQVGCVDCSLQGGQKIYFFIICPISNNIKLNCQWQKTGQFVLKSMVRNLAWHPTGSTLLTGSSSLQLWSNVDGVKDEAEEVEKQTEMTIRDSHSAWSCIWQSKTASPVSLMKFSPDGEFFATAGQDDCLVKVWYSTSKWKSGVSKLFTPPEPSVSFQGELAFSFVYLAHPRSVTGFSWRKTSKYMPRYGAVCNVLLTCCKDSVCRLWAETLLPGDSLLSTYHNNHTDSALQNNRKNPNYINSSNLQESLDASFYRDVPQPSLTGCLPHHQSQHYNHKRSSSNMPHANALCHFHIAASINPATDIPLLPSISSLSAVDDEEPGGPFTVHWLNNKELNFTLAMEVFLQQLRGSLEQGNECSNEEPEDEDNFNEEDNGNRPSNSQVPEAVELPLAAVKHQVDELLEEWNKGADMLFSIHPMDGSLLVWHVDWLDEYQPGMFRQAQVSFVSRIPVAFPTGDAISLSHSVVMYACNKNVDLAIQHGRQRPPGNTLPQTKTALISYGGQGKALPSSSLRLSIFTPNVLMISKHADGSLNQWAVSFAEDSAFSTVLSVSHKSRYCGHRFHLNDLACHSLLPLLLTTSHHNALRTPEADSILAPPDTYSVSQDPNAIYSELILWRVDPVGPLSLSGGVSELARINSLHSSAFANVAWLPTLIPSSCLGVYCNSPSACFVASDGHSLRLYQAVIEAKKLLSELSNPEISKYVGEVFNIISQQSTAKPGCIIELDSITDFQGKQTQLLHVFEEHLILGSERTETASSKAAFSARFFLVVVELTPTGRSLLHMWHLHLAAQPITMGGSTLSFDRFRSPVTQKSKPCTSNLQSACRLSLTTHRLYSQEMALPEGVEAISVTPSSGHLSASCSLPADRVPYLLATSCSDRKVRFWRCNVIASEPSIMDNLVYQWEEWPLLVEERLPNSSAVRVQGRPIEVSCCHSGRIAVAYRQIPNPANTREPLVHIGIFQCESTGGSQWILEQTIVLDSTDPTTGSANIPGNMDFPIPNEEDCPGSTSKSLVHLDWVSQEDGSHVLTVGIGTKIYMYGRLSGKPPELGLTSDASRDQRLSRLVLLRSVDLVSSVEGSLPIPVSLSWVRDGILVVGMDCEMHVYSQWQPPAPSKHNAAIVQDTDISSSVSSIISAVRQSQEEGLSSGAPMSSLAPPKKALTRSMMSLAQKLSGKRTAYDLPVEMEDSGLFEAAHQLFPTLPQYHPVHLLELMDLGKVHRAKAILSHLVKCIAGEIVTLKDSSTNPEKRVRSQTISAGGSTARDRKMFSKAENSTPDYTEISSIPPLPLYALLAADEDTSPKPGGHTDVYDELFHTPSIADLDPLEDDQEETGNKVIDLSQYSPTFFGPEHAQVLSSHLLHSSLPGLTRMEQMSLMALADTIATTSTDLKDSQGKSKGGETLDECGLKFLLAVRLHTFLSTSLPPAHRAQLLRQGLSTCHYAWAFHSEAEEELLNMLPALQKGEPTWPELRSMGVGWWLRSTNKLRRCIEKVAKTSLQRNNDPLDAAIFYLALKKKAVVWGLYRSQNNAKMTEFFRNNFSEDRWRKAALKNAFSLLGKQRFQHSAAFFLLAGSLKDAVEVCLEKMQDLQLALVISRLYESEFEMASTYKKILQRHVLGQDKQVQSLSHQDPFLRSMAHWVLEDYSRALDTLLEQPVNSTSSSSVSACNPEVFNFYTYLRTHPLLLRRHFGSSDKAKVGLTAEGRRADSISLEERKLFFTAAYAHLQAGCPMLALEVLSKMPKVRKHSKLPDQEDTGTAAKLNVGSKNGQTSEPDWPQPALNGYESDANSLSNSQSDSVLSFDWSQPSLTHPDESLELKWDVDKDDDEDEDEEENKNVKSSRSADSSSVFQDAQDAMSPLMETVTREDSEDRNDFLAPSNDTLAAQLKFTACLKIMTNELRTLSTGYELDGGKLRCQLYQWLEREVVALQRCCSYKPCLPELPRGDSQRSRRHWLQSNQPLLRMFLSYCNLHGSHGGGLASVRMELILLLQESHQDDTIQSAVTPCCQPTSIPLLMACTANVKTVVANPIVYLTNLAHDILQTINSLDSPPHPDVVNNEIYVMHTLAASLSACIYQCLCDGHTHSDVNHFTGIVYQSVLLSQKQPVRTVSMDESVQPNTSPAQWPGIASLIRLLSSAGEESQPGLSVLLCEILTAVFLSLFVHGMATHSSNELFRIVAHPLNSKLWVTVFGGGARSPVIEKPNTSPSGSERKSRRFRLLSSRSGSKDESGVERGCPSSPKHDPVVEHEATSIFKERFVPPELSVWDYFITKPLLPPSENTIEYDSEESQGSQDEEEDDDQYEDVFDPSSPQREHSNHNSYSWCLMRLAMVQLVLVNLKSFYPMAGYDLLDLPVGSPLCHAVLKTLQRWEQLLQKRLEIFGGPPSKYISNSLQDETAAPGPALLRHKALFEPSNTPFSHHSALPEKRLWQFLVKREEVQETFIRNIFTKKRDTNESGEDQTDNMKCSGMEETGNYQTETDLGSPGGKARIIHKESDIITAFAINKANRNCLVMASTHDIQELDVSSILATQILTWIDDDDAEAKGDDFLVVHARDDFTALHGTTPYTHSSPGTPIHMPWLGGVQTGRGAAVMIKRNINNVRRMTSHPTLPYYLTGAQDGSVRMFEWGHSQQIICFRSPGNSRVTRIRFNHQGNKFGIVDADGGLSLWQTNTSGNAPKPYLTLQCHNKTANDFVFVGSSSLIATAGLSTDNRNVCLWDTLVTPANSLVHAFCCHESGATVLLMASRQQLLITGGRKGWISVLELAHKHQRQSFQAHDSPVKALAVDPTEDCFISGSAEGNIKIWSLATQCLLYTFPNEHARQSMFRNLGTGVMQIEVGPSNHIFSCGADGTMKMRCLPNRFSVTNNNNNHGNLKNDVKFIV</sequence>
<dbReference type="InterPro" id="IPR001680">
    <property type="entry name" value="WD40_rpt"/>
</dbReference>
<dbReference type="PROSITE" id="PS50082">
    <property type="entry name" value="WD_REPEATS_2"/>
    <property type="match status" value="1"/>
</dbReference>
<evidence type="ECO:0000256" key="2">
    <source>
        <dbReference type="SAM" id="MobiDB-lite"/>
    </source>
</evidence>
<feature type="compositionally biased region" description="Acidic residues" evidence="2">
    <location>
        <begin position="2334"/>
        <end position="2358"/>
    </location>
</feature>
<feature type="region of interest" description="Disordered" evidence="2">
    <location>
        <begin position="1298"/>
        <end position="1334"/>
    </location>
</feature>
<evidence type="ECO:0000259" key="3">
    <source>
        <dbReference type="Pfam" id="PF12234"/>
    </source>
</evidence>